<protein>
    <recommendedName>
        <fullName evidence="4">Cytochrome D ubiquinol oxidase subunit I</fullName>
    </recommendedName>
</protein>
<evidence type="ECO:0000313" key="3">
    <source>
        <dbReference type="Proteomes" id="UP000033489"/>
    </source>
</evidence>
<gene>
    <name evidence="2" type="ORF">TZ94_00406</name>
</gene>
<evidence type="ECO:0000256" key="1">
    <source>
        <dbReference type="SAM" id="Phobius"/>
    </source>
</evidence>
<keyword evidence="1" id="KW-1133">Transmembrane helix</keyword>
<dbReference type="RefSeq" id="WP_045613702.1">
    <property type="nucleotide sequence ID" value="NZ_JYGT01000005.1"/>
</dbReference>
<dbReference type="EMBL" id="JYGT01000005">
    <property type="protein sequence ID" value="KJQ77994.1"/>
    <property type="molecule type" value="Genomic_DNA"/>
</dbReference>
<proteinExistence type="predicted"/>
<feature type="transmembrane region" description="Helical" evidence="1">
    <location>
        <begin position="33"/>
        <end position="50"/>
    </location>
</feature>
<keyword evidence="1" id="KW-0472">Membrane</keyword>
<sequence>MSKKYYTYLPWLIIGAFSSYGVATHYAQTTFDLFYLTAIFMIVYVSLMYLHEHYLKYKYKDLFIRFMSNPKKDKHP</sequence>
<keyword evidence="1" id="KW-0812">Transmembrane</keyword>
<dbReference type="Proteomes" id="UP000033489">
    <property type="component" value="Unassembled WGS sequence"/>
</dbReference>
<evidence type="ECO:0000313" key="2">
    <source>
        <dbReference type="EMBL" id="KJQ77994.1"/>
    </source>
</evidence>
<evidence type="ECO:0008006" key="4">
    <source>
        <dbReference type="Google" id="ProtNLM"/>
    </source>
</evidence>
<feature type="transmembrane region" description="Helical" evidence="1">
    <location>
        <begin position="7"/>
        <end position="27"/>
    </location>
</feature>
<reference evidence="2 3" key="1">
    <citation type="submission" date="2015-02" db="EMBL/GenBank/DDBJ databases">
        <title>Evolution of amylase-binding proteins of oral streptococcal species.</title>
        <authorList>
            <person name="Haase E.M."/>
        </authorList>
    </citation>
    <scope>NUCLEOTIDE SEQUENCE [LARGE SCALE GENOMIC DNA]</scope>
    <source>
        <strain evidence="2 3">UC921A</strain>
    </source>
</reference>
<organism evidence="2 3">
    <name type="scientific">Streptococcus infantis</name>
    <dbReference type="NCBI Taxonomy" id="68892"/>
    <lineage>
        <taxon>Bacteria</taxon>
        <taxon>Bacillati</taxon>
        <taxon>Bacillota</taxon>
        <taxon>Bacilli</taxon>
        <taxon>Lactobacillales</taxon>
        <taxon>Streptococcaceae</taxon>
        <taxon>Streptococcus</taxon>
    </lineage>
</organism>
<accession>A0A0F2E6G8</accession>
<dbReference type="OrthoDB" id="2224108at2"/>
<dbReference type="AlphaFoldDB" id="A0A0F2E6G8"/>
<comment type="caution">
    <text evidence="2">The sequence shown here is derived from an EMBL/GenBank/DDBJ whole genome shotgun (WGS) entry which is preliminary data.</text>
</comment>
<name>A0A0F2E6G8_9STRE</name>
<dbReference type="PATRIC" id="fig|28037.216.peg.387"/>